<feature type="transmembrane region" description="Helical" evidence="1">
    <location>
        <begin position="12"/>
        <end position="30"/>
    </location>
</feature>
<dbReference type="AlphaFoldDB" id="A0A2C9URQ7"/>
<keyword evidence="1" id="KW-0812">Transmembrane</keyword>
<protein>
    <submittedName>
        <fullName evidence="2">Uncharacterized protein</fullName>
    </submittedName>
</protein>
<reference evidence="2" key="1">
    <citation type="submission" date="2016-02" db="EMBL/GenBank/DDBJ databases">
        <title>WGS assembly of Manihot esculenta.</title>
        <authorList>
            <person name="Bredeson J.V."/>
            <person name="Prochnik S.E."/>
            <person name="Lyons J.B."/>
            <person name="Schmutz J."/>
            <person name="Grimwood J."/>
            <person name="Vrebalov J."/>
            <person name="Bart R.S."/>
            <person name="Amuge T."/>
            <person name="Ferguson M.E."/>
            <person name="Green R."/>
            <person name="Putnam N."/>
            <person name="Stites J."/>
            <person name="Rounsley S."/>
            <person name="Rokhsar D.S."/>
        </authorList>
    </citation>
    <scope>NUCLEOTIDE SEQUENCE [LARGE SCALE GENOMIC DNA]</scope>
    <source>
        <tissue evidence="2">Leaf</tissue>
    </source>
</reference>
<sequence length="34" mass="3739">MANKQCLPRTSVAALNFGSSLVLMLFFCAFNRTS</sequence>
<proteinExistence type="predicted"/>
<organism evidence="2">
    <name type="scientific">Manihot esculenta</name>
    <name type="common">Cassava</name>
    <name type="synonym">Jatropha manihot</name>
    <dbReference type="NCBI Taxonomy" id="3983"/>
    <lineage>
        <taxon>Eukaryota</taxon>
        <taxon>Viridiplantae</taxon>
        <taxon>Streptophyta</taxon>
        <taxon>Embryophyta</taxon>
        <taxon>Tracheophyta</taxon>
        <taxon>Spermatophyta</taxon>
        <taxon>Magnoliopsida</taxon>
        <taxon>eudicotyledons</taxon>
        <taxon>Gunneridae</taxon>
        <taxon>Pentapetalae</taxon>
        <taxon>rosids</taxon>
        <taxon>fabids</taxon>
        <taxon>Malpighiales</taxon>
        <taxon>Euphorbiaceae</taxon>
        <taxon>Crotonoideae</taxon>
        <taxon>Manihoteae</taxon>
        <taxon>Manihot</taxon>
    </lineage>
</organism>
<keyword evidence="1" id="KW-0472">Membrane</keyword>
<dbReference type="EMBL" id="CM004399">
    <property type="protein sequence ID" value="OAY33977.1"/>
    <property type="molecule type" value="Genomic_DNA"/>
</dbReference>
<evidence type="ECO:0000256" key="1">
    <source>
        <dbReference type="SAM" id="Phobius"/>
    </source>
</evidence>
<gene>
    <name evidence="2" type="ORF">MANES_13G140200</name>
</gene>
<accession>A0A2C9URQ7</accession>
<keyword evidence="1" id="KW-1133">Transmembrane helix</keyword>
<evidence type="ECO:0000313" key="2">
    <source>
        <dbReference type="EMBL" id="OAY33977.1"/>
    </source>
</evidence>
<name>A0A2C9URQ7_MANES</name>